<evidence type="ECO:0000256" key="1">
    <source>
        <dbReference type="SAM" id="Phobius"/>
    </source>
</evidence>
<name>A0AB38N1M2_9BASI</name>
<organism evidence="2 3">
    <name type="scientific">Wallemia mellicola</name>
    <dbReference type="NCBI Taxonomy" id="1708541"/>
    <lineage>
        <taxon>Eukaryota</taxon>
        <taxon>Fungi</taxon>
        <taxon>Dikarya</taxon>
        <taxon>Basidiomycota</taxon>
        <taxon>Wallemiomycotina</taxon>
        <taxon>Wallemiomycetes</taxon>
        <taxon>Wallemiales</taxon>
        <taxon>Wallemiaceae</taxon>
        <taxon>Wallemia</taxon>
    </lineage>
</organism>
<evidence type="ECO:0000313" key="3">
    <source>
        <dbReference type="Proteomes" id="UP000309601"/>
    </source>
</evidence>
<protein>
    <submittedName>
        <fullName evidence="2">Uncharacterized protein</fullName>
    </submittedName>
</protein>
<keyword evidence="1" id="KW-0812">Transmembrane</keyword>
<sequence length="186" mass="21288">MNLRSRTRSIFKMPDFDAEIDQDGSHLLDEDQQSQIVKEIEDSNLNSNRLYRIITLSLISIQAASWVCSDIISYYLMPFSLLFQYRNRGTILNIVALLFPVPSLLNTLSGRDFITISHPALRHVPEPRSPLLGLLLSVLCLIFYRNTASTRTILAVGFSALTELWMRTTERDARELHKLKYAQKSA</sequence>
<feature type="transmembrane region" description="Helical" evidence="1">
    <location>
        <begin position="89"/>
        <end position="108"/>
    </location>
</feature>
<keyword evidence="1" id="KW-1133">Transmembrane helix</keyword>
<dbReference type="EMBL" id="SPRW01000005">
    <property type="protein sequence ID" value="TIC69832.1"/>
    <property type="molecule type" value="Genomic_DNA"/>
</dbReference>
<proteinExistence type="predicted"/>
<feature type="transmembrane region" description="Helical" evidence="1">
    <location>
        <begin position="53"/>
        <end position="77"/>
    </location>
</feature>
<dbReference type="Proteomes" id="UP000309601">
    <property type="component" value="Unassembled WGS sequence"/>
</dbReference>
<comment type="caution">
    <text evidence="2">The sequence shown here is derived from an EMBL/GenBank/DDBJ whole genome shotgun (WGS) entry which is preliminary data.</text>
</comment>
<reference evidence="2 3" key="1">
    <citation type="submission" date="2019-03" db="EMBL/GenBank/DDBJ databases">
        <title>Sequencing 25 genomes of Wallemia mellicola.</title>
        <authorList>
            <person name="Gostincar C."/>
        </authorList>
    </citation>
    <scope>NUCLEOTIDE SEQUENCE [LARGE SCALE GENOMIC DNA]</scope>
    <source>
        <strain evidence="2 3">EXF-1274</strain>
    </source>
</reference>
<keyword evidence="1" id="KW-0472">Membrane</keyword>
<accession>A0AB38N1M2</accession>
<gene>
    <name evidence="2" type="ORF">E3Q02_00777</name>
</gene>
<evidence type="ECO:0000313" key="2">
    <source>
        <dbReference type="EMBL" id="TIC69832.1"/>
    </source>
</evidence>
<dbReference type="AlphaFoldDB" id="A0AB38N1M2"/>